<dbReference type="RefSeq" id="WP_150496193.1">
    <property type="nucleotide sequence ID" value="NZ_BMFA01000006.1"/>
</dbReference>
<accession>A0A916X296</accession>
<dbReference type="OrthoDB" id="7771794at2"/>
<protein>
    <submittedName>
        <fullName evidence="2">NAD(P)-dependent oxidoreductase</fullName>
    </submittedName>
</protein>
<evidence type="ECO:0000259" key="1">
    <source>
        <dbReference type="Pfam" id="PF13460"/>
    </source>
</evidence>
<comment type="caution">
    <text evidence="2">The sequence shown here is derived from an EMBL/GenBank/DDBJ whole genome shotgun (WGS) entry which is preliminary data.</text>
</comment>
<dbReference type="Gene3D" id="3.40.50.720">
    <property type="entry name" value="NAD(P)-binding Rossmann-like Domain"/>
    <property type="match status" value="1"/>
</dbReference>
<dbReference type="Proteomes" id="UP000605148">
    <property type="component" value="Unassembled WGS sequence"/>
</dbReference>
<reference evidence="2" key="2">
    <citation type="submission" date="2020-09" db="EMBL/GenBank/DDBJ databases">
        <authorList>
            <person name="Sun Q."/>
            <person name="Zhou Y."/>
        </authorList>
    </citation>
    <scope>NUCLEOTIDE SEQUENCE</scope>
    <source>
        <strain evidence="2">CGMCC 1.12426</strain>
    </source>
</reference>
<dbReference type="InterPro" id="IPR016040">
    <property type="entry name" value="NAD(P)-bd_dom"/>
</dbReference>
<evidence type="ECO:0000313" key="2">
    <source>
        <dbReference type="EMBL" id="GGB50573.1"/>
    </source>
</evidence>
<dbReference type="PANTHER" id="PTHR47129:SF1">
    <property type="entry name" value="NMRA-LIKE DOMAIN-CONTAINING PROTEIN"/>
    <property type="match status" value="1"/>
</dbReference>
<dbReference type="CDD" id="cd05269">
    <property type="entry name" value="TMR_SDR_a"/>
    <property type="match status" value="1"/>
</dbReference>
<dbReference type="EMBL" id="BMFA01000006">
    <property type="protein sequence ID" value="GGB50573.1"/>
    <property type="molecule type" value="Genomic_DNA"/>
</dbReference>
<organism evidence="2 3">
    <name type="scientific">Roseibium aquae</name>
    <dbReference type="NCBI Taxonomy" id="1323746"/>
    <lineage>
        <taxon>Bacteria</taxon>
        <taxon>Pseudomonadati</taxon>
        <taxon>Pseudomonadota</taxon>
        <taxon>Alphaproteobacteria</taxon>
        <taxon>Hyphomicrobiales</taxon>
        <taxon>Stappiaceae</taxon>
        <taxon>Roseibium</taxon>
    </lineage>
</organism>
<dbReference type="AlphaFoldDB" id="A0A916X296"/>
<gene>
    <name evidence="2" type="ORF">GCM10011316_23370</name>
</gene>
<name>A0A916X296_9HYPH</name>
<proteinExistence type="predicted"/>
<sequence>MIAVTAANGQLGRLILKQLAHLTGTPVRALVRTPEKARDLATAQVSVVKGDYNDPESLRSALEGVERLVLISGNDIGNRVPQHKAVIEAAKAAGVSFVVYTSVLKANSSDMILGAEHLPTEQALAESGLAHAILRNGWYLENYDGTVQAALAHGAVFGAAGDGLIAAAGREDYAEAAAKVVAGDDVSSRTYELAGEPAFTLADLAAQLSEKTGRAIAYQNLSEAEYEKALVGAGLPEGFAKAVADADRAASQGALDSTSADLRKLLGRPTLSLSDYIGGILAKTGG</sequence>
<feature type="domain" description="NAD(P)-binding" evidence="1">
    <location>
        <begin position="7"/>
        <end position="156"/>
    </location>
</feature>
<dbReference type="Pfam" id="PF13460">
    <property type="entry name" value="NAD_binding_10"/>
    <property type="match status" value="1"/>
</dbReference>
<dbReference type="SUPFAM" id="SSF51735">
    <property type="entry name" value="NAD(P)-binding Rossmann-fold domains"/>
    <property type="match status" value="1"/>
</dbReference>
<dbReference type="InterPro" id="IPR052718">
    <property type="entry name" value="NmrA-type_oxidoreductase"/>
</dbReference>
<keyword evidence="3" id="KW-1185">Reference proteome</keyword>
<dbReference type="Gene3D" id="3.90.25.10">
    <property type="entry name" value="UDP-galactose 4-epimerase, domain 1"/>
    <property type="match status" value="1"/>
</dbReference>
<reference evidence="2" key="1">
    <citation type="journal article" date="2014" name="Int. J. Syst. Evol. Microbiol.">
        <title>Complete genome sequence of Corynebacterium casei LMG S-19264T (=DSM 44701T), isolated from a smear-ripened cheese.</title>
        <authorList>
            <consortium name="US DOE Joint Genome Institute (JGI-PGF)"/>
            <person name="Walter F."/>
            <person name="Albersmeier A."/>
            <person name="Kalinowski J."/>
            <person name="Ruckert C."/>
        </authorList>
    </citation>
    <scope>NUCLEOTIDE SEQUENCE</scope>
    <source>
        <strain evidence="2">CGMCC 1.12426</strain>
    </source>
</reference>
<dbReference type="PANTHER" id="PTHR47129">
    <property type="entry name" value="QUINONE OXIDOREDUCTASE 2"/>
    <property type="match status" value="1"/>
</dbReference>
<dbReference type="InterPro" id="IPR036291">
    <property type="entry name" value="NAD(P)-bd_dom_sf"/>
</dbReference>
<evidence type="ECO:0000313" key="3">
    <source>
        <dbReference type="Proteomes" id="UP000605148"/>
    </source>
</evidence>